<evidence type="ECO:0000256" key="7">
    <source>
        <dbReference type="ARBA" id="ARBA00023069"/>
    </source>
</evidence>
<keyword evidence="9" id="KW-0966">Cell projection</keyword>
<evidence type="ECO:0000256" key="3">
    <source>
        <dbReference type="ARBA" id="ARBA00022448"/>
    </source>
</evidence>
<evidence type="ECO:0000256" key="1">
    <source>
        <dbReference type="ARBA" id="ARBA00004120"/>
    </source>
</evidence>
<comment type="subcellular location">
    <subcellularLocation>
        <location evidence="1">Cytoplasm</location>
        <location evidence="1">Cytoskeleton</location>
        <location evidence="1">Cilium basal body</location>
    </subcellularLocation>
    <subcellularLocation>
        <location evidence="2">Cytoplasm</location>
        <location evidence="2">Cytoskeleton</location>
        <location evidence="2">Microtubule organizing center</location>
        <location evidence="2">Centrosome</location>
    </subcellularLocation>
</comment>
<keyword evidence="14" id="KW-1185">Reference proteome</keyword>
<dbReference type="OrthoDB" id="70250at2759"/>
<dbReference type="STRING" id="333673.A0A3M0J607"/>
<dbReference type="InterPro" id="IPR051889">
    <property type="entry name" value="CEP41"/>
</dbReference>
<comment type="similarity">
    <text evidence="10">Belongs to the CEP41 family.</text>
</comment>
<dbReference type="Pfam" id="PF00581">
    <property type="entry name" value="Rhodanese"/>
    <property type="match status" value="1"/>
</dbReference>
<evidence type="ECO:0000313" key="14">
    <source>
        <dbReference type="Proteomes" id="UP000269221"/>
    </source>
</evidence>
<keyword evidence="4" id="KW-0963">Cytoplasm</keyword>
<dbReference type="Gene3D" id="3.40.250.10">
    <property type="entry name" value="Rhodanese-like domain"/>
    <property type="match status" value="1"/>
</dbReference>
<evidence type="ECO:0000256" key="9">
    <source>
        <dbReference type="ARBA" id="ARBA00023273"/>
    </source>
</evidence>
<reference evidence="13 14" key="1">
    <citation type="submission" date="2018-07" db="EMBL/GenBank/DDBJ databases">
        <title>A high quality draft genome assembly of the barn swallow (H. rustica rustica).</title>
        <authorList>
            <person name="Formenti G."/>
            <person name="Chiara M."/>
            <person name="Poveda L."/>
            <person name="Francoijs K.-J."/>
            <person name="Bonisoli-Alquati A."/>
            <person name="Canova L."/>
            <person name="Gianfranceschi L."/>
            <person name="Horner D.S."/>
            <person name="Saino N."/>
        </authorList>
    </citation>
    <scope>NUCLEOTIDE SEQUENCE [LARGE SCALE GENOMIC DNA]</scope>
    <source>
        <strain evidence="13">Chelidonia</strain>
        <tissue evidence="13">Blood</tissue>
    </source>
</reference>
<dbReference type="InterPro" id="IPR001763">
    <property type="entry name" value="Rhodanese-like_dom"/>
</dbReference>
<keyword evidence="6" id="KW-0653">Protein transport</keyword>
<gene>
    <name evidence="13" type="ORF">DUI87_33608</name>
</gene>
<keyword evidence="7" id="KW-0969">Cilium</keyword>
<name>A0A3M0J607_HIRRU</name>
<dbReference type="PROSITE" id="PS50206">
    <property type="entry name" value="RHODANESE_3"/>
    <property type="match status" value="1"/>
</dbReference>
<dbReference type="GO" id="GO:0015031">
    <property type="term" value="P:protein transport"/>
    <property type="evidence" value="ECO:0007669"/>
    <property type="project" value="UniProtKB-KW"/>
</dbReference>
<dbReference type="GO" id="GO:0060271">
    <property type="term" value="P:cilium assembly"/>
    <property type="evidence" value="ECO:0007669"/>
    <property type="project" value="TreeGrafter"/>
</dbReference>
<evidence type="ECO:0000256" key="2">
    <source>
        <dbReference type="ARBA" id="ARBA00004300"/>
    </source>
</evidence>
<dbReference type="PANTHER" id="PTHR44390">
    <property type="entry name" value="CENTROSOMAL PROTEIN OF 41 KDA"/>
    <property type="match status" value="1"/>
</dbReference>
<dbReference type="Proteomes" id="UP000269221">
    <property type="component" value="Unassembled WGS sequence"/>
</dbReference>
<dbReference type="EMBL" id="QRBI01000263">
    <property type="protein sequence ID" value="RMB89996.1"/>
    <property type="molecule type" value="Genomic_DNA"/>
</dbReference>
<evidence type="ECO:0000256" key="8">
    <source>
        <dbReference type="ARBA" id="ARBA00023212"/>
    </source>
</evidence>
<dbReference type="AlphaFoldDB" id="A0A3M0J607"/>
<keyword evidence="3" id="KW-0813">Transport</keyword>
<dbReference type="CDD" id="cd00158">
    <property type="entry name" value="RHOD"/>
    <property type="match status" value="1"/>
</dbReference>
<evidence type="ECO:0000256" key="11">
    <source>
        <dbReference type="SAM" id="MobiDB-lite"/>
    </source>
</evidence>
<dbReference type="SUPFAM" id="SSF52821">
    <property type="entry name" value="Rhodanese/Cell cycle control phosphatase"/>
    <property type="match status" value="1"/>
</dbReference>
<dbReference type="PANTHER" id="PTHR44390:SF1">
    <property type="entry name" value="CENTROSOMAL PROTEIN OF 41 KDA"/>
    <property type="match status" value="1"/>
</dbReference>
<protein>
    <recommendedName>
        <fullName evidence="12">Rhodanese domain-containing protein</fullName>
    </recommendedName>
</protein>
<keyword evidence="8" id="KW-0206">Cytoskeleton</keyword>
<evidence type="ECO:0000313" key="13">
    <source>
        <dbReference type="EMBL" id="RMB89996.1"/>
    </source>
</evidence>
<feature type="compositionally biased region" description="Polar residues" evidence="11">
    <location>
        <begin position="335"/>
        <end position="348"/>
    </location>
</feature>
<feature type="region of interest" description="Disordered" evidence="11">
    <location>
        <begin position="329"/>
        <end position="348"/>
    </location>
</feature>
<evidence type="ECO:0000256" key="10">
    <source>
        <dbReference type="ARBA" id="ARBA00038465"/>
    </source>
</evidence>
<organism evidence="13 14">
    <name type="scientific">Hirundo rustica rustica</name>
    <dbReference type="NCBI Taxonomy" id="333673"/>
    <lineage>
        <taxon>Eukaryota</taxon>
        <taxon>Metazoa</taxon>
        <taxon>Chordata</taxon>
        <taxon>Craniata</taxon>
        <taxon>Vertebrata</taxon>
        <taxon>Euteleostomi</taxon>
        <taxon>Archelosauria</taxon>
        <taxon>Archosauria</taxon>
        <taxon>Dinosauria</taxon>
        <taxon>Saurischia</taxon>
        <taxon>Theropoda</taxon>
        <taxon>Coelurosauria</taxon>
        <taxon>Aves</taxon>
        <taxon>Neognathae</taxon>
        <taxon>Neoaves</taxon>
        <taxon>Telluraves</taxon>
        <taxon>Australaves</taxon>
        <taxon>Passeriformes</taxon>
        <taxon>Sylvioidea</taxon>
        <taxon>Hirundinidae</taxon>
        <taxon>Hirundo</taxon>
    </lineage>
</organism>
<evidence type="ECO:0000259" key="12">
    <source>
        <dbReference type="PROSITE" id="PS50206"/>
    </source>
</evidence>
<dbReference type="GO" id="GO:0005813">
    <property type="term" value="C:centrosome"/>
    <property type="evidence" value="ECO:0007669"/>
    <property type="project" value="UniProtKB-SubCell"/>
</dbReference>
<dbReference type="SMART" id="SM00450">
    <property type="entry name" value="RHOD"/>
    <property type="match status" value="1"/>
</dbReference>
<sequence>MSAWGGFGDPQLLNRRIPTNPKYEHIKTRLDTGNSLSKYMEKLEQIKRNYRYRKDELFKRLKVTTFAQLVLQVASLSNETLEVTNEELHKLQDAAGDDAAAGTNGKGSPEGTPSSILFLNNSGGGESHRSTLQSVISGVGEMDVEKDSPKEEDPQAKERPYPDCPFLLLDVRDRDAYEQCHIVGAHSYPIATLSRTMNPYTNDILEYVSFTWKHEEMRRPLNNSPRQKNAHGKIIIVYDNDERLASQAATTMCERGFENLFMLSGGLKVLAQKIPEGLITGTLPVSCQVTAPAGTARRKTVPRAPAARAENKWRFSADDLQKLKHYLAEEHVPSDTASKTPERVATSS</sequence>
<dbReference type="InterPro" id="IPR036873">
    <property type="entry name" value="Rhodanese-like_dom_sf"/>
</dbReference>
<evidence type="ECO:0000256" key="6">
    <source>
        <dbReference type="ARBA" id="ARBA00022927"/>
    </source>
</evidence>
<comment type="caution">
    <text evidence="13">The sequence shown here is derived from an EMBL/GenBank/DDBJ whole genome shotgun (WGS) entry which is preliminary data.</text>
</comment>
<accession>A0A3M0J607</accession>
<dbReference type="GO" id="GO:0036064">
    <property type="term" value="C:ciliary basal body"/>
    <property type="evidence" value="ECO:0007669"/>
    <property type="project" value="TreeGrafter"/>
</dbReference>
<feature type="compositionally biased region" description="Polar residues" evidence="11">
    <location>
        <begin position="111"/>
        <end position="121"/>
    </location>
</feature>
<feature type="domain" description="Rhodanese" evidence="12">
    <location>
        <begin position="162"/>
        <end position="279"/>
    </location>
</feature>
<keyword evidence="5" id="KW-0970">Cilium biogenesis/degradation</keyword>
<evidence type="ECO:0000256" key="4">
    <source>
        <dbReference type="ARBA" id="ARBA00022490"/>
    </source>
</evidence>
<feature type="region of interest" description="Disordered" evidence="11">
    <location>
        <begin position="96"/>
        <end position="161"/>
    </location>
</feature>
<evidence type="ECO:0000256" key="5">
    <source>
        <dbReference type="ARBA" id="ARBA00022794"/>
    </source>
</evidence>
<proteinExistence type="inferred from homology"/>
<feature type="compositionally biased region" description="Basic and acidic residues" evidence="11">
    <location>
        <begin position="143"/>
        <end position="161"/>
    </location>
</feature>